<dbReference type="InterPro" id="IPR000524">
    <property type="entry name" value="Tscrpt_reg_HTH_GntR"/>
</dbReference>
<evidence type="ECO:0000313" key="8">
    <source>
        <dbReference type="Proteomes" id="UP000027178"/>
    </source>
</evidence>
<dbReference type="PROSITE" id="PS50949">
    <property type="entry name" value="HTH_GNTR"/>
    <property type="match status" value="1"/>
</dbReference>
<evidence type="ECO:0000256" key="5">
    <source>
        <dbReference type="SAM" id="MobiDB-lite"/>
    </source>
</evidence>
<evidence type="ECO:0000259" key="6">
    <source>
        <dbReference type="PROSITE" id="PS50949"/>
    </source>
</evidence>
<keyword evidence="2" id="KW-0805">Transcription regulation</keyword>
<evidence type="ECO:0000256" key="4">
    <source>
        <dbReference type="ARBA" id="ARBA00023163"/>
    </source>
</evidence>
<sequence length="96" mass="10309">MDRYEEIAGELRQRIERGELRPGDRVPSTREITRRWNVAMATASKVLAELRGQGLVRAVPGIGTVVAEAAAPARPAPARPAPASGRSRADCPPRAV</sequence>
<feature type="domain" description="HTH gntR-type" evidence="6">
    <location>
        <begin position="1"/>
        <end position="69"/>
    </location>
</feature>
<organism evidence="7 8">
    <name type="scientific">Kitasatospora cheerisanensis KCTC 2395</name>
    <dbReference type="NCBI Taxonomy" id="1348663"/>
    <lineage>
        <taxon>Bacteria</taxon>
        <taxon>Bacillati</taxon>
        <taxon>Actinomycetota</taxon>
        <taxon>Actinomycetes</taxon>
        <taxon>Kitasatosporales</taxon>
        <taxon>Streptomycetaceae</taxon>
        <taxon>Kitasatospora</taxon>
    </lineage>
</organism>
<name>A0A066YLY8_9ACTN</name>
<dbReference type="RefSeq" id="WP_244305557.1">
    <property type="nucleotide sequence ID" value="NZ_KK853997.1"/>
</dbReference>
<dbReference type="AlphaFoldDB" id="A0A066YLY8"/>
<reference evidence="7 8" key="1">
    <citation type="submission" date="2014-05" db="EMBL/GenBank/DDBJ databases">
        <title>Draft Genome Sequence of Kitasatospora cheerisanensis KCTC 2395.</title>
        <authorList>
            <person name="Nam D.H."/>
        </authorList>
    </citation>
    <scope>NUCLEOTIDE SEQUENCE [LARGE SCALE GENOMIC DNA]</scope>
    <source>
        <strain evidence="7 8">KCTC 2395</strain>
    </source>
</reference>
<keyword evidence="8" id="KW-1185">Reference proteome</keyword>
<keyword evidence="1" id="KW-0663">Pyridoxal phosphate</keyword>
<dbReference type="Gene3D" id="1.10.10.10">
    <property type="entry name" value="Winged helix-like DNA-binding domain superfamily/Winged helix DNA-binding domain"/>
    <property type="match status" value="1"/>
</dbReference>
<dbReference type="PATRIC" id="fig|1348663.4.peg.7058"/>
<accession>A0A066YLY8</accession>
<dbReference type="eggNOG" id="COG2188">
    <property type="taxonomic scope" value="Bacteria"/>
</dbReference>
<dbReference type="Proteomes" id="UP000027178">
    <property type="component" value="Unassembled WGS sequence"/>
</dbReference>
<dbReference type="InterPro" id="IPR051446">
    <property type="entry name" value="HTH_trans_reg/aminotransferase"/>
</dbReference>
<dbReference type="CDD" id="cd07377">
    <property type="entry name" value="WHTH_GntR"/>
    <property type="match status" value="1"/>
</dbReference>
<dbReference type="GO" id="GO:0003677">
    <property type="term" value="F:DNA binding"/>
    <property type="evidence" value="ECO:0007669"/>
    <property type="project" value="UniProtKB-KW"/>
</dbReference>
<comment type="caution">
    <text evidence="7">The sequence shown here is derived from an EMBL/GenBank/DDBJ whole genome shotgun (WGS) entry which is preliminary data.</text>
</comment>
<dbReference type="GO" id="GO:0003700">
    <property type="term" value="F:DNA-binding transcription factor activity"/>
    <property type="evidence" value="ECO:0007669"/>
    <property type="project" value="InterPro"/>
</dbReference>
<protein>
    <submittedName>
        <fullName evidence="7">Putative TetR family transcriptional regulator</fullName>
    </submittedName>
</protein>
<feature type="region of interest" description="Disordered" evidence="5">
    <location>
        <begin position="70"/>
        <end position="96"/>
    </location>
</feature>
<evidence type="ECO:0000313" key="7">
    <source>
        <dbReference type="EMBL" id="KDN80949.1"/>
    </source>
</evidence>
<dbReference type="SUPFAM" id="SSF46785">
    <property type="entry name" value="Winged helix' DNA-binding domain"/>
    <property type="match status" value="1"/>
</dbReference>
<dbReference type="EMBL" id="JNBY01000158">
    <property type="protein sequence ID" value="KDN80949.1"/>
    <property type="molecule type" value="Genomic_DNA"/>
</dbReference>
<dbReference type="PANTHER" id="PTHR46577:SF1">
    <property type="entry name" value="HTH-TYPE TRANSCRIPTIONAL REGULATORY PROTEIN GABR"/>
    <property type="match status" value="1"/>
</dbReference>
<dbReference type="InterPro" id="IPR036388">
    <property type="entry name" value="WH-like_DNA-bd_sf"/>
</dbReference>
<feature type="compositionally biased region" description="Basic and acidic residues" evidence="5">
    <location>
        <begin position="87"/>
        <end position="96"/>
    </location>
</feature>
<evidence type="ECO:0000256" key="3">
    <source>
        <dbReference type="ARBA" id="ARBA00023125"/>
    </source>
</evidence>
<evidence type="ECO:0000256" key="1">
    <source>
        <dbReference type="ARBA" id="ARBA00022898"/>
    </source>
</evidence>
<dbReference type="HOGENOM" id="CLU_017584_16_3_11"/>
<dbReference type="Pfam" id="PF00392">
    <property type="entry name" value="GntR"/>
    <property type="match status" value="1"/>
</dbReference>
<dbReference type="PANTHER" id="PTHR46577">
    <property type="entry name" value="HTH-TYPE TRANSCRIPTIONAL REGULATORY PROTEIN GABR"/>
    <property type="match status" value="1"/>
</dbReference>
<keyword evidence="3" id="KW-0238">DNA-binding</keyword>
<gene>
    <name evidence="7" type="ORF">KCH_73020</name>
</gene>
<evidence type="ECO:0000256" key="2">
    <source>
        <dbReference type="ARBA" id="ARBA00023015"/>
    </source>
</evidence>
<proteinExistence type="predicted"/>
<keyword evidence="4" id="KW-0804">Transcription</keyword>
<dbReference type="InterPro" id="IPR036390">
    <property type="entry name" value="WH_DNA-bd_sf"/>
</dbReference>
<dbReference type="SMART" id="SM00345">
    <property type="entry name" value="HTH_GNTR"/>
    <property type="match status" value="1"/>
</dbReference>